<keyword evidence="16" id="KW-1185">Reference proteome</keyword>
<dbReference type="GO" id="GO:0004573">
    <property type="term" value="F:Glc3Man9GlcNAc2 oligosaccharide glucosidase activity"/>
    <property type="evidence" value="ECO:0007669"/>
    <property type="project" value="UniProtKB-UniRule"/>
</dbReference>
<evidence type="ECO:0000256" key="3">
    <source>
        <dbReference type="ARBA" id="ARBA00022692"/>
    </source>
</evidence>
<keyword evidence="7 12" id="KW-1133">Transmembrane helix</keyword>
<evidence type="ECO:0000256" key="13">
    <source>
        <dbReference type="SAM" id="SignalP"/>
    </source>
</evidence>
<reference evidence="15" key="1">
    <citation type="submission" date="2021-03" db="EMBL/GenBank/DDBJ databases">
        <title>Revisited historic fungal species revealed as producer of novel bioactive compounds through whole genome sequencing and comparative genomics.</title>
        <authorList>
            <person name="Vignolle G.A."/>
            <person name="Hochenegger N."/>
            <person name="Mach R.L."/>
            <person name="Mach-Aigner A.R."/>
            <person name="Javad Rahimi M."/>
            <person name="Salim K.A."/>
            <person name="Chan C.M."/>
            <person name="Lim L.B.L."/>
            <person name="Cai F."/>
            <person name="Druzhinina I.S."/>
            <person name="U'Ren J.M."/>
            <person name="Derntl C."/>
        </authorList>
    </citation>
    <scope>NUCLEOTIDE SEQUENCE</scope>
    <source>
        <strain evidence="15">TUCIM 5799</strain>
    </source>
</reference>
<evidence type="ECO:0000256" key="4">
    <source>
        <dbReference type="ARBA" id="ARBA00022801"/>
    </source>
</evidence>
<keyword evidence="4 12" id="KW-0378">Hydrolase</keyword>
<organism evidence="15 16">
    <name type="scientific">Neoarthrinium moseri</name>
    <dbReference type="NCBI Taxonomy" id="1658444"/>
    <lineage>
        <taxon>Eukaryota</taxon>
        <taxon>Fungi</taxon>
        <taxon>Dikarya</taxon>
        <taxon>Ascomycota</taxon>
        <taxon>Pezizomycotina</taxon>
        <taxon>Sordariomycetes</taxon>
        <taxon>Xylariomycetidae</taxon>
        <taxon>Amphisphaeriales</taxon>
        <taxon>Apiosporaceae</taxon>
        <taxon>Neoarthrinium</taxon>
    </lineage>
</organism>
<comment type="caution">
    <text evidence="15">The sequence shown here is derived from an EMBL/GenBank/DDBJ whole genome shotgun (WGS) entry which is preliminary data.</text>
</comment>
<dbReference type="GO" id="GO:0005789">
    <property type="term" value="C:endoplasmic reticulum membrane"/>
    <property type="evidence" value="ECO:0007669"/>
    <property type="project" value="UniProtKB-SubCell"/>
</dbReference>
<dbReference type="InterPro" id="IPR004888">
    <property type="entry name" value="Glycoside_hydrolase_63"/>
</dbReference>
<dbReference type="SUPFAM" id="SSF48208">
    <property type="entry name" value="Six-hairpin glycosidases"/>
    <property type="match status" value="1"/>
</dbReference>
<evidence type="ECO:0000313" key="16">
    <source>
        <dbReference type="Proteomes" id="UP000829685"/>
    </source>
</evidence>
<evidence type="ECO:0000256" key="9">
    <source>
        <dbReference type="ARBA" id="ARBA00023180"/>
    </source>
</evidence>
<dbReference type="InterPro" id="IPR012341">
    <property type="entry name" value="6hp_glycosidase-like_sf"/>
</dbReference>
<dbReference type="PANTHER" id="PTHR10412">
    <property type="entry name" value="MANNOSYL-OLIGOSACCHARIDE GLUCOSIDASE"/>
    <property type="match status" value="1"/>
</dbReference>
<gene>
    <name evidence="15" type="ORF">JX265_011340</name>
</gene>
<evidence type="ECO:0000313" key="15">
    <source>
        <dbReference type="EMBL" id="KAI1857139.1"/>
    </source>
</evidence>
<evidence type="ECO:0000256" key="10">
    <source>
        <dbReference type="ARBA" id="ARBA00023295"/>
    </source>
</evidence>
<dbReference type="InterPro" id="IPR031335">
    <property type="entry name" value="Glyco_hydro_63_C"/>
</dbReference>
<dbReference type="Pfam" id="PF03200">
    <property type="entry name" value="Glyco_hydro_63"/>
    <property type="match status" value="1"/>
</dbReference>
<evidence type="ECO:0000256" key="11">
    <source>
        <dbReference type="ARBA" id="ARBA00038888"/>
    </source>
</evidence>
<dbReference type="GO" id="GO:0009311">
    <property type="term" value="P:oligosaccharide metabolic process"/>
    <property type="evidence" value="ECO:0007669"/>
    <property type="project" value="UniProtKB-UniRule"/>
</dbReference>
<evidence type="ECO:0000256" key="7">
    <source>
        <dbReference type="ARBA" id="ARBA00022989"/>
    </source>
</evidence>
<dbReference type="Proteomes" id="UP000829685">
    <property type="component" value="Unassembled WGS sequence"/>
</dbReference>
<keyword evidence="8 12" id="KW-0472">Membrane</keyword>
<evidence type="ECO:0000256" key="6">
    <source>
        <dbReference type="ARBA" id="ARBA00022968"/>
    </source>
</evidence>
<keyword evidence="3 12" id="KW-0812">Transmembrane</keyword>
<evidence type="ECO:0000256" key="8">
    <source>
        <dbReference type="ARBA" id="ARBA00023136"/>
    </source>
</evidence>
<evidence type="ECO:0000256" key="12">
    <source>
        <dbReference type="RuleBase" id="RU369107"/>
    </source>
</evidence>
<comment type="subcellular location">
    <subcellularLocation>
        <location evidence="1 12">Endoplasmic reticulum membrane</location>
        <topology evidence="1 12">Single-pass type II membrane protein</topology>
    </subcellularLocation>
</comment>
<keyword evidence="10 12" id="KW-0326">Glycosidase</keyword>
<evidence type="ECO:0000259" key="14">
    <source>
        <dbReference type="Pfam" id="PF03200"/>
    </source>
</evidence>
<dbReference type="EMBL" id="JAFIMR010000041">
    <property type="protein sequence ID" value="KAI1857139.1"/>
    <property type="molecule type" value="Genomic_DNA"/>
</dbReference>
<comment type="similarity">
    <text evidence="2 12">Belongs to the glycosyl hydrolase 63 family.</text>
</comment>
<dbReference type="InterPro" id="IPR038518">
    <property type="entry name" value="Glyco_hydro_63N_sf"/>
</dbReference>
<comment type="catalytic activity">
    <reaction evidence="12">
        <text>N(4)-(alpha-D-Glc-(1-&gt;2)-alpha-D-Glc-(1-&gt;3)-alpha-D-Glc-(1-&gt;3)-alpha-D-Man-(1-&gt;2)-alpha-D-Man-(1-&gt;2)-alpha-D-Man-(1-&gt;3)-[alpha-D-Man-(1-&gt;2)-alpha-D-Man-(1-&gt;3)-[alpha-D-Man-(1-&gt;2)-alpha-D-Man-(1-&gt;6)]-alpha-D-Man-(1-&gt;6)]-beta-D-Man-(1-&gt;4)-beta-D-GlcNAc-(1-&gt;4)-beta-D-GlcNAc)-L-asparaginyl-[protein] + H2O = N(4)-(alpha-D-Glc-(1-&gt;3)-alpha-D-Glc-(1-&gt;3)-alpha-D-Man-(1-&gt;2)-alpha-D-Man-(1-&gt;2)-alpha-D-Man-(1-&gt;3)-[alpha-D-Man-(1-&gt;2)-alpha-D-Man-(1-&gt;3)-[alpha-D-Man-(1-&gt;2)-alpha-D-Man-(1-&gt;6)]-alpha-D-Man-(1-&gt;6)]-beta-D-Man-(1-&gt;4)-beta-D-GlcNAc-(1-&gt;4)-beta-D-GlcNAc)-L-asparaginyl-[protein] + beta-D-glucose</text>
        <dbReference type="Rhea" id="RHEA:55988"/>
        <dbReference type="Rhea" id="RHEA-COMP:12806"/>
        <dbReference type="Rhea" id="RHEA-COMP:14355"/>
        <dbReference type="ChEBI" id="CHEBI:15377"/>
        <dbReference type="ChEBI" id="CHEBI:15903"/>
        <dbReference type="ChEBI" id="CHEBI:59082"/>
        <dbReference type="ChEBI" id="CHEBI:132537"/>
        <dbReference type="EC" id="3.2.1.106"/>
    </reaction>
</comment>
<keyword evidence="6" id="KW-0735">Signal-anchor</keyword>
<dbReference type="GO" id="GO:0006487">
    <property type="term" value="P:protein N-linked glycosylation"/>
    <property type="evidence" value="ECO:0007669"/>
    <property type="project" value="UniProtKB-UniRule"/>
</dbReference>
<accession>A0A9P9WCW1</accession>
<sequence length="796" mass="88144">MTFFTAWWRLTLGILIVAVTAHATVQDASDHSLRTTKSATTGSAWGPYRPNLYFGVRPQLPETLLFGLMWASGDSRDALRDTCEQDDGMQGYGWTSYDPRAGGSQTIHDAALRVDLKVDFYKSQDGLSWTARVTGTPRAGAPADLKTAVVFHAAMERAESPTSERSLRCVRHLRHRDDIRCMALLPELDPVGLYITRGTDNKVVEGPSVMSLNVTEDQIWQAKDHMVDLMDGHSSAAFSTRVDAVFPRAAPFEDQKYAGLTQSLLANLLGGMGYFHGDQLIDYSHAPEYEETDLGFWEKAADAMAHAPVTIKPNVSLLSFVPSRPFFPRGFLWDEGFHLLPVIEWDLTLAVEVLKSWLSLMDDDGWIAREQILGPEARSKVPIEFQTQYPHHANPPTLLMLVSVIISKLAHATPYNGDSSDSITSAEKGQALVKEIFPLLSRHHDWFRRTQAGNFTAYPRPSGANAEGYRWRGRNPGHCLGSGLDDYPRAEPPHPGELHVDALAWVGASAKALQQAAEYIGEDSSICKEQLQAVRQNLDTLHWDPATETYCDATIGHDGKYKHVCHTGYVSLMPLLLGHLDESHPHLPAVLDTLSNPAKLWSPHGLRSLSAQDDNYGKDEDYWRGAVWMNINVLAVLGLRNLGNSTAAGARAQSLAAHLRKRLVDTVYDSWDQTGFAWEQYSDTTGKGQRSRAFTGWTAAVLLLMGLEDAAVTFPDPLEGSTTHSSGWTAPTIGFVGLLVLLVLLRHRIMGLCSRVAIVWRQSRSHRYHQGDEGRALNEAIDLDDLYESDSNTADT</sequence>
<dbReference type="Gene3D" id="1.50.10.10">
    <property type="match status" value="1"/>
</dbReference>
<dbReference type="Gene3D" id="2.70.98.110">
    <property type="entry name" value="Glycosyl hydrolase family 63, N-terminal domain"/>
    <property type="match status" value="1"/>
</dbReference>
<keyword evidence="5 12" id="KW-0256">Endoplasmic reticulum</keyword>
<dbReference type="PANTHER" id="PTHR10412:SF11">
    <property type="entry name" value="MANNOSYL-OLIGOSACCHARIDE GLUCOSIDASE"/>
    <property type="match status" value="1"/>
</dbReference>
<comment type="function">
    <text evidence="12">Cleaves the distal alpha 1,2-linked glucose residue from the Glc(3)Man(9)GlcNAc(2) oligosaccharide precursor.</text>
</comment>
<feature type="transmembrane region" description="Helical" evidence="12">
    <location>
        <begin position="728"/>
        <end position="745"/>
    </location>
</feature>
<name>A0A9P9WCW1_9PEZI</name>
<protein>
    <recommendedName>
        <fullName evidence="11 12">Mannosyl-oligosaccharide glucosidase</fullName>
        <ecNumber evidence="11 12">3.2.1.106</ecNumber>
    </recommendedName>
    <alternativeName>
        <fullName evidence="12">Glucosidase I</fullName>
    </alternativeName>
</protein>
<proteinExistence type="inferred from homology"/>
<feature type="domain" description="Glycosyl hydrolase family 63 C-terminal" evidence="14">
    <location>
        <begin position="234"/>
        <end position="706"/>
    </location>
</feature>
<keyword evidence="13" id="KW-0732">Signal</keyword>
<feature type="chain" id="PRO_5040238586" description="Mannosyl-oligosaccharide glucosidase" evidence="13">
    <location>
        <begin position="24"/>
        <end position="796"/>
    </location>
</feature>
<dbReference type="AlphaFoldDB" id="A0A9P9WCW1"/>
<dbReference type="EC" id="3.2.1.106" evidence="11 12"/>
<evidence type="ECO:0000256" key="2">
    <source>
        <dbReference type="ARBA" id="ARBA00010833"/>
    </source>
</evidence>
<comment type="pathway">
    <text evidence="12">Glycan metabolism; N-glycan degradation.</text>
</comment>
<evidence type="ECO:0000256" key="5">
    <source>
        <dbReference type="ARBA" id="ARBA00022824"/>
    </source>
</evidence>
<evidence type="ECO:0000256" key="1">
    <source>
        <dbReference type="ARBA" id="ARBA00004648"/>
    </source>
</evidence>
<keyword evidence="9 12" id="KW-0325">Glycoprotein</keyword>
<dbReference type="InterPro" id="IPR008928">
    <property type="entry name" value="6-hairpin_glycosidase_sf"/>
</dbReference>
<feature type="signal peptide" evidence="13">
    <location>
        <begin position="1"/>
        <end position="23"/>
    </location>
</feature>